<dbReference type="SUPFAM" id="SSF46785">
    <property type="entry name" value="Winged helix' DNA-binding domain"/>
    <property type="match status" value="1"/>
</dbReference>
<accession>A0A830EN64</accession>
<evidence type="ECO:0008006" key="3">
    <source>
        <dbReference type="Google" id="ProtNLM"/>
    </source>
</evidence>
<dbReference type="EMBL" id="BMOC01000007">
    <property type="protein sequence ID" value="GGJ05166.1"/>
    <property type="molecule type" value="Genomic_DNA"/>
</dbReference>
<evidence type="ECO:0000313" key="2">
    <source>
        <dbReference type="Proteomes" id="UP000653099"/>
    </source>
</evidence>
<dbReference type="InterPro" id="IPR036390">
    <property type="entry name" value="WH_DNA-bd_sf"/>
</dbReference>
<evidence type="ECO:0000313" key="1">
    <source>
        <dbReference type="EMBL" id="GGJ05166.1"/>
    </source>
</evidence>
<dbReference type="RefSeq" id="WP_229663766.1">
    <property type="nucleotide sequence ID" value="NZ_BMOC01000007.1"/>
</dbReference>
<comment type="caution">
    <text evidence="1">The sequence shown here is derived from an EMBL/GenBank/DDBJ whole genome shotgun (WGS) entry which is preliminary data.</text>
</comment>
<dbReference type="Proteomes" id="UP000653099">
    <property type="component" value="Unassembled WGS sequence"/>
</dbReference>
<reference evidence="1" key="1">
    <citation type="journal article" date="2014" name="Int. J. Syst. Evol. Microbiol.">
        <title>Complete genome sequence of Corynebacterium casei LMG S-19264T (=DSM 44701T), isolated from a smear-ripened cheese.</title>
        <authorList>
            <consortium name="US DOE Joint Genome Institute (JGI-PGF)"/>
            <person name="Walter F."/>
            <person name="Albersmeier A."/>
            <person name="Kalinowski J."/>
            <person name="Ruckert C."/>
        </authorList>
    </citation>
    <scope>NUCLEOTIDE SEQUENCE</scope>
    <source>
        <strain evidence="1">JCM 14359</strain>
    </source>
</reference>
<keyword evidence="2" id="KW-1185">Reference proteome</keyword>
<sequence>MGLYLVEPTDFEILAYLADVGRNNAVNIAVALEQNREYMNARLHALASHECVERIGPADNSGLYEITAKGEAALEFRELRDDPDADFGARVEAAISDDTAAAED</sequence>
<dbReference type="Gene3D" id="1.10.10.10">
    <property type="entry name" value="Winged helix-like DNA-binding domain superfamily/Winged helix DNA-binding domain"/>
    <property type="match status" value="1"/>
</dbReference>
<dbReference type="AlphaFoldDB" id="A0A830EN64"/>
<reference evidence="1" key="2">
    <citation type="submission" date="2020-09" db="EMBL/GenBank/DDBJ databases">
        <authorList>
            <person name="Sun Q."/>
            <person name="Ohkuma M."/>
        </authorList>
    </citation>
    <scope>NUCLEOTIDE SEQUENCE</scope>
    <source>
        <strain evidence="1">JCM 14359</strain>
    </source>
</reference>
<organism evidence="1 2">
    <name type="scientific">Halobellus salinus</name>
    <dbReference type="NCBI Taxonomy" id="931585"/>
    <lineage>
        <taxon>Archaea</taxon>
        <taxon>Methanobacteriati</taxon>
        <taxon>Methanobacteriota</taxon>
        <taxon>Stenosarchaea group</taxon>
        <taxon>Halobacteria</taxon>
        <taxon>Halobacteriales</taxon>
        <taxon>Haloferacaceae</taxon>
        <taxon>Halobellus</taxon>
    </lineage>
</organism>
<proteinExistence type="predicted"/>
<gene>
    <name evidence="1" type="ORF">GCM10008995_13740</name>
</gene>
<protein>
    <recommendedName>
        <fullName evidence="3">ArsR family transcriptional regulator</fullName>
    </recommendedName>
</protein>
<dbReference type="InterPro" id="IPR036388">
    <property type="entry name" value="WH-like_DNA-bd_sf"/>
</dbReference>
<name>A0A830EN64_9EURY</name>